<dbReference type="AlphaFoldDB" id="A0A0R2I0C6"/>
<comment type="caution">
    <text evidence="1">The sequence shown here is derived from an EMBL/GenBank/DDBJ whole genome shotgun (WGS) entry which is preliminary data.</text>
</comment>
<proteinExistence type="predicted"/>
<evidence type="ECO:0000313" key="2">
    <source>
        <dbReference type="Proteomes" id="UP000050934"/>
    </source>
</evidence>
<accession>A0A0R2I0C6</accession>
<dbReference type="InterPro" id="IPR056096">
    <property type="entry name" value="DUF7679"/>
</dbReference>
<protein>
    <submittedName>
        <fullName evidence="1">Uncharacterized protein</fullName>
    </submittedName>
</protein>
<sequence length="181" mass="21773">MSEKDLQSMSFRDRALYELHEEEKDKYSLVKPRKKDKKKKTYWALVQFSDESTKWYQLPKKLQRGLKEYRKIHPEDWDELLKGDIIDVPVRVNGQTETQPVRILRIKRSKRQADASNRITRDQFLKPEYTRFGIAKYDQMTDYLRQGSENCSQATMEKRLHKLVPPVKNKAYDFMRWLVIG</sequence>
<dbReference type="Pfam" id="PF24727">
    <property type="entry name" value="DUF7679"/>
    <property type="match status" value="1"/>
</dbReference>
<dbReference type="RefSeq" id="WP_057741502.1">
    <property type="nucleotide sequence ID" value="NZ_JQBW01000010.1"/>
</dbReference>
<evidence type="ECO:0000313" key="1">
    <source>
        <dbReference type="EMBL" id="KRN58283.1"/>
    </source>
</evidence>
<name>A0A0R2I0C6_9LACO</name>
<keyword evidence="2" id="KW-1185">Reference proteome</keyword>
<organism evidence="1 2">
    <name type="scientific">Limosilactobacillus secaliphilus</name>
    <dbReference type="NCBI Taxonomy" id="396268"/>
    <lineage>
        <taxon>Bacteria</taxon>
        <taxon>Bacillati</taxon>
        <taxon>Bacillota</taxon>
        <taxon>Bacilli</taxon>
        <taxon>Lactobacillales</taxon>
        <taxon>Lactobacillaceae</taxon>
        <taxon>Limosilactobacillus</taxon>
    </lineage>
</organism>
<dbReference type="EMBL" id="JQBW01000010">
    <property type="protein sequence ID" value="KRN58283.1"/>
    <property type="molecule type" value="Genomic_DNA"/>
</dbReference>
<dbReference type="Proteomes" id="UP000050934">
    <property type="component" value="Unassembled WGS sequence"/>
</dbReference>
<reference evidence="1 2" key="1">
    <citation type="journal article" date="2015" name="Genome Announc.">
        <title>Expanding the biotechnology potential of lactobacilli through comparative genomics of 213 strains and associated genera.</title>
        <authorList>
            <person name="Sun Z."/>
            <person name="Harris H.M."/>
            <person name="McCann A."/>
            <person name="Guo C."/>
            <person name="Argimon S."/>
            <person name="Zhang W."/>
            <person name="Yang X."/>
            <person name="Jeffery I.B."/>
            <person name="Cooney J.C."/>
            <person name="Kagawa T.F."/>
            <person name="Liu W."/>
            <person name="Song Y."/>
            <person name="Salvetti E."/>
            <person name="Wrobel A."/>
            <person name="Rasinkangas P."/>
            <person name="Parkhill J."/>
            <person name="Rea M.C."/>
            <person name="O'Sullivan O."/>
            <person name="Ritari J."/>
            <person name="Douillard F.P."/>
            <person name="Paul Ross R."/>
            <person name="Yang R."/>
            <person name="Briner A.E."/>
            <person name="Felis G.E."/>
            <person name="de Vos W.M."/>
            <person name="Barrangou R."/>
            <person name="Klaenhammer T.R."/>
            <person name="Caufield P.W."/>
            <person name="Cui Y."/>
            <person name="Zhang H."/>
            <person name="O'Toole P.W."/>
        </authorList>
    </citation>
    <scope>NUCLEOTIDE SEQUENCE [LARGE SCALE GENOMIC DNA]</scope>
    <source>
        <strain evidence="1 2">DSM 17896</strain>
    </source>
</reference>
<dbReference type="PATRIC" id="fig|396268.3.peg.738"/>
<gene>
    <name evidence="1" type="ORF">IV45_GL000728</name>
</gene>